<comment type="caution">
    <text evidence="1">The sequence shown here is derived from an EMBL/GenBank/DDBJ whole genome shotgun (WGS) entry which is preliminary data.</text>
</comment>
<dbReference type="AlphaFoldDB" id="A0AAV5A1E5"/>
<name>A0AAV5A1E5_9AGAM</name>
<accession>A0AAV5A1E5</accession>
<organism evidence="1 2">
    <name type="scientific">Clathrus columnatus</name>
    <dbReference type="NCBI Taxonomy" id="1419009"/>
    <lineage>
        <taxon>Eukaryota</taxon>
        <taxon>Fungi</taxon>
        <taxon>Dikarya</taxon>
        <taxon>Basidiomycota</taxon>
        <taxon>Agaricomycotina</taxon>
        <taxon>Agaricomycetes</taxon>
        <taxon>Phallomycetidae</taxon>
        <taxon>Phallales</taxon>
        <taxon>Clathraceae</taxon>
        <taxon>Clathrus</taxon>
    </lineage>
</organism>
<dbReference type="EMBL" id="BPWL01000002">
    <property type="protein sequence ID" value="GJJ07308.1"/>
    <property type="molecule type" value="Genomic_DNA"/>
</dbReference>
<reference evidence="1" key="1">
    <citation type="submission" date="2021-10" db="EMBL/GenBank/DDBJ databases">
        <title>De novo Genome Assembly of Clathrus columnatus (Basidiomycota, Fungi) Using Illumina and Nanopore Sequence Data.</title>
        <authorList>
            <person name="Ogiso-Tanaka E."/>
            <person name="Itagaki H."/>
            <person name="Hosoya T."/>
            <person name="Hosaka K."/>
        </authorList>
    </citation>
    <scope>NUCLEOTIDE SEQUENCE</scope>
    <source>
        <strain evidence="1">MO-923</strain>
    </source>
</reference>
<evidence type="ECO:0000313" key="1">
    <source>
        <dbReference type="EMBL" id="GJJ07308.1"/>
    </source>
</evidence>
<protein>
    <submittedName>
        <fullName evidence="1">Uncharacterized protein</fullName>
    </submittedName>
</protein>
<proteinExistence type="predicted"/>
<keyword evidence="2" id="KW-1185">Reference proteome</keyword>
<sequence>MTPPSLKSPEPRIMFSHLKPETAGIQGAAEATIRPTVVSQVIGDALRFASGLGYIDPKMQRPMPAHSDAPWQVEVKTAPTRNTQESPLSHMVDAVLEVQRFMKGILDLQKLDA</sequence>
<dbReference type="Proteomes" id="UP001050691">
    <property type="component" value="Unassembled WGS sequence"/>
</dbReference>
<evidence type="ECO:0000313" key="2">
    <source>
        <dbReference type="Proteomes" id="UP001050691"/>
    </source>
</evidence>
<gene>
    <name evidence="1" type="ORF">Clacol_001509</name>
</gene>